<dbReference type="Proteomes" id="UP001422759">
    <property type="component" value="Unassembled WGS sequence"/>
</dbReference>
<proteinExistence type="predicted"/>
<dbReference type="EMBL" id="BAAANT010000004">
    <property type="protein sequence ID" value="GAA2134028.1"/>
    <property type="molecule type" value="Genomic_DNA"/>
</dbReference>
<dbReference type="RefSeq" id="WP_344461278.1">
    <property type="nucleotide sequence ID" value="NZ_BAAANT010000004.1"/>
</dbReference>
<name>A0ABP5KKX9_9ACTN</name>
<sequence length="141" mass="15428">MTVSPLSGGGAGEFLARFSHFEDGVITGIRLELPRPGGTGPGWSAVFDIQAMDATAGNDWRLVRITLGGVYEYQFPCSREYTYFVLSDGLNLDCTAERCLLDLDPGPDEWWPEQVGRPGPYSKQYAIGAWGGYEVLDGPFI</sequence>
<evidence type="ECO:0000313" key="1">
    <source>
        <dbReference type="EMBL" id="GAA2134028.1"/>
    </source>
</evidence>
<gene>
    <name evidence="1" type="ORF">GCM10009760_10850</name>
</gene>
<comment type="caution">
    <text evidence="1">The sequence shown here is derived from an EMBL/GenBank/DDBJ whole genome shotgun (WGS) entry which is preliminary data.</text>
</comment>
<protein>
    <submittedName>
        <fullName evidence="1">Uncharacterized protein</fullName>
    </submittedName>
</protein>
<organism evidence="1 2">
    <name type="scientific">Kitasatospora kazusensis</name>
    <dbReference type="NCBI Taxonomy" id="407974"/>
    <lineage>
        <taxon>Bacteria</taxon>
        <taxon>Bacillati</taxon>
        <taxon>Actinomycetota</taxon>
        <taxon>Actinomycetes</taxon>
        <taxon>Kitasatosporales</taxon>
        <taxon>Streptomycetaceae</taxon>
        <taxon>Kitasatospora</taxon>
    </lineage>
</organism>
<evidence type="ECO:0000313" key="2">
    <source>
        <dbReference type="Proteomes" id="UP001422759"/>
    </source>
</evidence>
<keyword evidence="2" id="KW-1185">Reference proteome</keyword>
<reference evidence="2" key="1">
    <citation type="journal article" date="2019" name="Int. J. Syst. Evol. Microbiol.">
        <title>The Global Catalogue of Microorganisms (GCM) 10K type strain sequencing project: providing services to taxonomists for standard genome sequencing and annotation.</title>
        <authorList>
            <consortium name="The Broad Institute Genomics Platform"/>
            <consortium name="The Broad Institute Genome Sequencing Center for Infectious Disease"/>
            <person name="Wu L."/>
            <person name="Ma J."/>
        </authorList>
    </citation>
    <scope>NUCLEOTIDE SEQUENCE [LARGE SCALE GENOMIC DNA]</scope>
    <source>
        <strain evidence="2">JCM 14560</strain>
    </source>
</reference>
<accession>A0ABP5KKX9</accession>